<dbReference type="PANTHER" id="PTHR45947">
    <property type="entry name" value="SULFOQUINOVOSYL TRANSFERASE SQD2"/>
    <property type="match status" value="1"/>
</dbReference>
<dbReference type="GO" id="GO:0016757">
    <property type="term" value="F:glycosyltransferase activity"/>
    <property type="evidence" value="ECO:0007669"/>
    <property type="project" value="InterPro"/>
</dbReference>
<dbReference type="InterPro" id="IPR001296">
    <property type="entry name" value="Glyco_trans_1"/>
</dbReference>
<dbReference type="SUPFAM" id="SSF53756">
    <property type="entry name" value="UDP-Glycosyltransferase/glycogen phosphorylase"/>
    <property type="match status" value="1"/>
</dbReference>
<dbReference type="Proteomes" id="UP000586951">
    <property type="component" value="Unassembled WGS sequence"/>
</dbReference>
<dbReference type="EMBL" id="JAARRU010000002">
    <property type="protein sequence ID" value="MBC1565095.1"/>
    <property type="molecule type" value="Genomic_DNA"/>
</dbReference>
<evidence type="ECO:0000313" key="2">
    <source>
        <dbReference type="EMBL" id="MBC1565095.1"/>
    </source>
</evidence>
<dbReference type="Pfam" id="PF00534">
    <property type="entry name" value="Glycos_transf_1"/>
    <property type="match status" value="1"/>
</dbReference>
<accession>A0A841ZUH3</accession>
<protein>
    <submittedName>
        <fullName evidence="2">Glycosyltransferase</fullName>
    </submittedName>
</protein>
<dbReference type="AlphaFoldDB" id="A0A841ZUH3"/>
<dbReference type="Gene3D" id="3.40.50.2000">
    <property type="entry name" value="Glycogen Phosphorylase B"/>
    <property type="match status" value="1"/>
</dbReference>
<dbReference type="CDD" id="cd03801">
    <property type="entry name" value="GT4_PimA-like"/>
    <property type="match status" value="1"/>
</dbReference>
<name>A0A841ZUH3_9LIST</name>
<feature type="domain" description="Glycosyl transferase family 1" evidence="1">
    <location>
        <begin position="196"/>
        <end position="353"/>
    </location>
</feature>
<keyword evidence="2" id="KW-0808">Transferase</keyword>
<dbReference type="PANTHER" id="PTHR45947:SF3">
    <property type="entry name" value="SULFOQUINOVOSYL TRANSFERASE SQD2"/>
    <property type="match status" value="1"/>
</dbReference>
<gene>
    <name evidence="2" type="ORF">HB907_06740</name>
</gene>
<evidence type="ECO:0000313" key="3">
    <source>
        <dbReference type="Proteomes" id="UP000586951"/>
    </source>
</evidence>
<sequence length="389" mass="45020">MNWLFAHDHKFFLQKEKVFSKQTFSYESWERYLKHTDTLTVACRLFPLTEEEKRYSLSSGANISFVDIPRPSSVTSFLPYNIALQTMRQAVKSVDAVVARLPSQIGLLAVKAARELGKPYAIEIVGDPKESYKWHGSAKAKLYAPIATRKLKKIAWQARFTLYITENELQKLYPTKGIEISCSNTELPDLTKKTAPKKRNEGNKLIFGMIGSLDSKYKGLDVAIKALSKMKNKLPPFEFRILGSGDTTRWRTIAEENDLVEEIIFDGTRPSHEVFDWLSKIDIYLQPSRTEGQGRSVIEAMYMGCPVITSNVGGMKELTEPEMRFESEDYEQLARLITKLVYDNIFYQKQSERNLIEAKKFTKIVLEKKREYHYKKFKKWIEEQKECTI</sequence>
<comment type="caution">
    <text evidence="2">The sequence shown here is derived from an EMBL/GenBank/DDBJ whole genome shotgun (WGS) entry which is preliminary data.</text>
</comment>
<organism evidence="2 3">
    <name type="scientific">Listeria booriae</name>
    <dbReference type="NCBI Taxonomy" id="1552123"/>
    <lineage>
        <taxon>Bacteria</taxon>
        <taxon>Bacillati</taxon>
        <taxon>Bacillota</taxon>
        <taxon>Bacilli</taxon>
        <taxon>Bacillales</taxon>
        <taxon>Listeriaceae</taxon>
        <taxon>Listeria</taxon>
    </lineage>
</organism>
<dbReference type="RefSeq" id="WP_185417195.1">
    <property type="nucleotide sequence ID" value="NZ_JAARRU010000002.1"/>
</dbReference>
<evidence type="ECO:0000259" key="1">
    <source>
        <dbReference type="Pfam" id="PF00534"/>
    </source>
</evidence>
<proteinExistence type="predicted"/>
<dbReference type="InterPro" id="IPR050194">
    <property type="entry name" value="Glycosyltransferase_grp1"/>
</dbReference>
<reference evidence="2 3" key="1">
    <citation type="submission" date="2020-03" db="EMBL/GenBank/DDBJ databases">
        <title>Soil Listeria distribution.</title>
        <authorList>
            <person name="Liao J."/>
            <person name="Wiedmann M."/>
        </authorList>
    </citation>
    <scope>NUCLEOTIDE SEQUENCE [LARGE SCALE GENOMIC DNA]</scope>
    <source>
        <strain evidence="2 3">FSL L7-1427</strain>
    </source>
</reference>